<dbReference type="EMBL" id="SDKK01000009">
    <property type="protein sequence ID" value="TYC58355.1"/>
    <property type="molecule type" value="Genomic_DNA"/>
</dbReference>
<evidence type="ECO:0000313" key="5">
    <source>
        <dbReference type="Proteomes" id="UP000389128"/>
    </source>
</evidence>
<feature type="compositionally biased region" description="Basic and acidic residues" evidence="1">
    <location>
        <begin position="299"/>
        <end position="334"/>
    </location>
</feature>
<evidence type="ECO:0000256" key="2">
    <source>
        <dbReference type="SAM" id="Phobius"/>
    </source>
</evidence>
<dbReference type="SMART" id="SM00271">
    <property type="entry name" value="DnaJ"/>
    <property type="match status" value="1"/>
</dbReference>
<dbReference type="PANTHER" id="PTHR44825:SF1">
    <property type="entry name" value="DNAJ HOMOLOG SUBFAMILY C MEMBER 4"/>
    <property type="match status" value="1"/>
</dbReference>
<dbReference type="InterPro" id="IPR001623">
    <property type="entry name" value="DnaJ_domain"/>
</dbReference>
<name>A0A6C2CYA1_9RHOO</name>
<dbReference type="PANTHER" id="PTHR44825">
    <property type="match status" value="1"/>
</dbReference>
<reference evidence="4 5" key="1">
    <citation type="submission" date="2019-01" db="EMBL/GenBank/DDBJ databases">
        <title>Zoogloea oleivorans genome sequencing and assembly.</title>
        <authorList>
            <person name="Tancsics A."/>
            <person name="Farkas M."/>
            <person name="Kriszt B."/>
            <person name="Maroti G."/>
            <person name="Horvath B."/>
        </authorList>
    </citation>
    <scope>NUCLEOTIDE SEQUENCE [LARGE SCALE GENOMIC DNA]</scope>
    <source>
        <strain evidence="4 5">Buc</strain>
    </source>
</reference>
<comment type="caution">
    <text evidence="4">The sequence shown here is derived from an EMBL/GenBank/DDBJ whole genome shotgun (WGS) entry which is preliminary data.</text>
</comment>
<evidence type="ECO:0000259" key="3">
    <source>
        <dbReference type="PROSITE" id="PS50076"/>
    </source>
</evidence>
<keyword evidence="2" id="KW-1133">Transmembrane helix</keyword>
<dbReference type="Gene3D" id="1.10.287.110">
    <property type="entry name" value="DnaJ domain"/>
    <property type="match status" value="1"/>
</dbReference>
<evidence type="ECO:0000313" key="4">
    <source>
        <dbReference type="EMBL" id="TYC58355.1"/>
    </source>
</evidence>
<dbReference type="PRINTS" id="PR00625">
    <property type="entry name" value="JDOMAIN"/>
</dbReference>
<keyword evidence="2" id="KW-0472">Membrane</keyword>
<accession>A0A6C2CYA1</accession>
<feature type="region of interest" description="Disordered" evidence="1">
    <location>
        <begin position="265"/>
        <end position="334"/>
    </location>
</feature>
<gene>
    <name evidence="4" type="ORF">ETQ85_10715</name>
</gene>
<evidence type="ECO:0000256" key="1">
    <source>
        <dbReference type="SAM" id="MobiDB-lite"/>
    </source>
</evidence>
<feature type="domain" description="J" evidence="3">
    <location>
        <begin position="88"/>
        <end position="154"/>
    </location>
</feature>
<organism evidence="4 5">
    <name type="scientific">Zoogloea oleivorans</name>
    <dbReference type="NCBI Taxonomy" id="1552750"/>
    <lineage>
        <taxon>Bacteria</taxon>
        <taxon>Pseudomonadati</taxon>
        <taxon>Pseudomonadota</taxon>
        <taxon>Betaproteobacteria</taxon>
        <taxon>Rhodocyclales</taxon>
        <taxon>Zoogloeaceae</taxon>
        <taxon>Zoogloea</taxon>
    </lineage>
</organism>
<sequence length="353" mass="40649">MSRSKSSDLLHHCLDDVSLNQKSRMVSGMTNVEFKAFSPEHEYLVRAWNDPRRSATAGREAHRRRDDIICAIFPPPPEPSSNMKAKTTLYDLLGLTPSASEADIHAAHIRLVRHYQSGPHGLAPMDADNQIKVIKEAWWILSDPGRRATYDASLVPTQPERVPGPGHVPLADLVQPLKVEISDVKWTPGRIMLTIIGGLMIVGMVIQIFFSLFAFKNASRVASGEVAVEMQERVIAAERRQMYGDLSPQEIAEQEAAAKQQREEAVQSAEERRKEYARKEEEYKRERALQERSQYADRVSADLERAEEAARRKAEWDKRQKEEAERRIDMEEQRRVQERVARERYRWQQELQR</sequence>
<feature type="transmembrane region" description="Helical" evidence="2">
    <location>
        <begin position="191"/>
        <end position="215"/>
    </location>
</feature>
<proteinExistence type="predicted"/>
<dbReference type="OrthoDB" id="8960697at2"/>
<dbReference type="AlphaFoldDB" id="A0A6C2CYA1"/>
<dbReference type="PROSITE" id="PS50076">
    <property type="entry name" value="DNAJ_2"/>
    <property type="match status" value="1"/>
</dbReference>
<dbReference type="Proteomes" id="UP000389128">
    <property type="component" value="Unassembled WGS sequence"/>
</dbReference>
<dbReference type="CDD" id="cd06257">
    <property type="entry name" value="DnaJ"/>
    <property type="match status" value="1"/>
</dbReference>
<protein>
    <recommendedName>
        <fullName evidence="3">J domain-containing protein</fullName>
    </recommendedName>
</protein>
<dbReference type="InterPro" id="IPR036869">
    <property type="entry name" value="J_dom_sf"/>
</dbReference>
<keyword evidence="2" id="KW-0812">Transmembrane</keyword>
<dbReference type="Pfam" id="PF00226">
    <property type="entry name" value="DnaJ"/>
    <property type="match status" value="1"/>
</dbReference>
<dbReference type="InterPro" id="IPR052763">
    <property type="entry name" value="DnaJ_C4"/>
</dbReference>
<feature type="compositionally biased region" description="Basic and acidic residues" evidence="1">
    <location>
        <begin position="265"/>
        <end position="290"/>
    </location>
</feature>
<dbReference type="SUPFAM" id="SSF46565">
    <property type="entry name" value="Chaperone J-domain"/>
    <property type="match status" value="1"/>
</dbReference>
<keyword evidence="5" id="KW-1185">Reference proteome</keyword>